<feature type="domain" description="Myb-like" evidence="5">
    <location>
        <begin position="251"/>
        <end position="290"/>
    </location>
</feature>
<dbReference type="EMBL" id="JADGJH010001512">
    <property type="protein sequence ID" value="KAJ3112715.1"/>
    <property type="molecule type" value="Genomic_DNA"/>
</dbReference>
<dbReference type="SUPFAM" id="SSF46689">
    <property type="entry name" value="Homeodomain-like"/>
    <property type="match status" value="1"/>
</dbReference>
<dbReference type="PANTHER" id="PTHR46380">
    <property type="entry name" value="CYCLIN-D-BINDING MYB-LIKE TRANSCRIPTION FACTOR 1"/>
    <property type="match status" value="1"/>
</dbReference>
<feature type="non-terminal residue" evidence="6">
    <location>
        <position position="419"/>
    </location>
</feature>
<dbReference type="Pfam" id="PF00249">
    <property type="entry name" value="Myb_DNA-binding"/>
    <property type="match status" value="1"/>
</dbReference>
<keyword evidence="3" id="KW-0539">Nucleus</keyword>
<dbReference type="PANTHER" id="PTHR46380:SF2">
    <property type="entry name" value="CYCLIN-D-BINDING MYB-LIKE TRANSCRIPTION FACTOR 1"/>
    <property type="match status" value="1"/>
</dbReference>
<keyword evidence="2" id="KW-0238">DNA-binding</keyword>
<dbReference type="InterPro" id="IPR009057">
    <property type="entry name" value="Homeodomain-like_sf"/>
</dbReference>
<dbReference type="InterPro" id="IPR051651">
    <property type="entry name" value="DMTF1_DNA-bind_reg"/>
</dbReference>
<evidence type="ECO:0000259" key="5">
    <source>
        <dbReference type="PROSITE" id="PS50090"/>
    </source>
</evidence>
<name>A0AAD5XAE0_9FUNG</name>
<organism evidence="6 7">
    <name type="scientific">Physocladia obscura</name>
    <dbReference type="NCBI Taxonomy" id="109957"/>
    <lineage>
        <taxon>Eukaryota</taxon>
        <taxon>Fungi</taxon>
        <taxon>Fungi incertae sedis</taxon>
        <taxon>Chytridiomycota</taxon>
        <taxon>Chytridiomycota incertae sedis</taxon>
        <taxon>Chytridiomycetes</taxon>
        <taxon>Chytridiales</taxon>
        <taxon>Chytriomycetaceae</taxon>
        <taxon>Physocladia</taxon>
    </lineage>
</organism>
<evidence type="ECO:0000256" key="2">
    <source>
        <dbReference type="ARBA" id="ARBA00023125"/>
    </source>
</evidence>
<comment type="caution">
    <text evidence="6">The sequence shown here is derived from an EMBL/GenBank/DDBJ whole genome shotgun (WGS) entry which is preliminary data.</text>
</comment>
<evidence type="ECO:0000256" key="1">
    <source>
        <dbReference type="ARBA" id="ARBA00004123"/>
    </source>
</evidence>
<dbReference type="GO" id="GO:0003700">
    <property type="term" value="F:DNA-binding transcription factor activity"/>
    <property type="evidence" value="ECO:0007669"/>
    <property type="project" value="TreeGrafter"/>
</dbReference>
<evidence type="ECO:0000256" key="3">
    <source>
        <dbReference type="ARBA" id="ARBA00023242"/>
    </source>
</evidence>
<gene>
    <name evidence="6" type="primary">REB1</name>
    <name evidence="6" type="ORF">HK100_002234</name>
</gene>
<feature type="region of interest" description="Disordered" evidence="4">
    <location>
        <begin position="86"/>
        <end position="125"/>
    </location>
</feature>
<dbReference type="AlphaFoldDB" id="A0AAD5XAE0"/>
<dbReference type="InterPro" id="IPR001005">
    <property type="entry name" value="SANT/Myb"/>
</dbReference>
<comment type="subcellular location">
    <subcellularLocation>
        <location evidence="1">Nucleus</location>
    </subcellularLocation>
</comment>
<evidence type="ECO:0000256" key="4">
    <source>
        <dbReference type="SAM" id="MobiDB-lite"/>
    </source>
</evidence>
<feature type="domain" description="Myb-like" evidence="5">
    <location>
        <begin position="297"/>
        <end position="358"/>
    </location>
</feature>
<dbReference type="PROSITE" id="PS50090">
    <property type="entry name" value="MYB_LIKE"/>
    <property type="match status" value="2"/>
</dbReference>
<reference evidence="6" key="1">
    <citation type="submission" date="2020-05" db="EMBL/GenBank/DDBJ databases">
        <title>Phylogenomic resolution of chytrid fungi.</title>
        <authorList>
            <person name="Stajich J.E."/>
            <person name="Amses K."/>
            <person name="Simmons R."/>
            <person name="Seto K."/>
            <person name="Myers J."/>
            <person name="Bonds A."/>
            <person name="Quandt C.A."/>
            <person name="Barry K."/>
            <person name="Liu P."/>
            <person name="Grigoriev I."/>
            <person name="Longcore J.E."/>
            <person name="James T.Y."/>
        </authorList>
    </citation>
    <scope>NUCLEOTIDE SEQUENCE</scope>
    <source>
        <strain evidence="6">JEL0513</strain>
    </source>
</reference>
<protein>
    <submittedName>
        <fullName evidence="6">RNA polymerase I enhancer binding protein</fullName>
    </submittedName>
</protein>
<evidence type="ECO:0000313" key="7">
    <source>
        <dbReference type="Proteomes" id="UP001211907"/>
    </source>
</evidence>
<dbReference type="SMART" id="SM00717">
    <property type="entry name" value="SANT"/>
    <property type="match status" value="3"/>
</dbReference>
<feature type="region of interest" description="Disordered" evidence="4">
    <location>
        <begin position="1"/>
        <end position="43"/>
    </location>
</feature>
<evidence type="ECO:0000313" key="6">
    <source>
        <dbReference type="EMBL" id="KAJ3112715.1"/>
    </source>
</evidence>
<dbReference type="Gene3D" id="1.10.10.60">
    <property type="entry name" value="Homeodomain-like"/>
    <property type="match status" value="1"/>
</dbReference>
<dbReference type="CDD" id="cd00167">
    <property type="entry name" value="SANT"/>
    <property type="match status" value="1"/>
</dbReference>
<keyword evidence="7" id="KW-1185">Reference proteome</keyword>
<feature type="compositionally biased region" description="Polar residues" evidence="4">
    <location>
        <begin position="14"/>
        <end position="25"/>
    </location>
</feature>
<feature type="compositionally biased region" description="Pro residues" evidence="4">
    <location>
        <begin position="1"/>
        <end position="10"/>
    </location>
</feature>
<dbReference type="GO" id="GO:0000976">
    <property type="term" value="F:transcription cis-regulatory region binding"/>
    <property type="evidence" value="ECO:0007669"/>
    <property type="project" value="TreeGrafter"/>
</dbReference>
<sequence length="419" mass="46977">MIPHPLPAKPKPAITNSKQKSSGTIASFLPAKPPGILSQSRSAKTKTSGVHIAIPQTADIQTVFIQQKSAKTPISQVRITAIESSNTLNPSPAAPANNATASSFFKRDPFPPPSPDTFPKPVNHESRPLSMQHFPKIVAPDGTVAVLSVSDDPTYIHGPFSIREQQAVKAAVYKFLDTYGMVDSDLHDLLHVKTRSARWPNINRTFWAEVLANSGVNRSVNQVYKHVKSILSNDNRRDSDKYLLARRDYTRWTHEEDVKLLDAVAFYGSEGFWKKIELELGRVGVRERYRLLQNSNDSSKSHGTWTVAEEAALLSTMLEHHKPKTADEKPEASTWLQVMNAIPTRSLISIRLKWKVQIWLTWKAAIERQATTSELSEPKSIEWKYGSDDFNLLKSLKKNFKGAFDASDIRWSQIPGFEA</sequence>
<dbReference type="Proteomes" id="UP001211907">
    <property type="component" value="Unassembled WGS sequence"/>
</dbReference>
<accession>A0AAD5XAE0</accession>
<dbReference type="GO" id="GO:0005634">
    <property type="term" value="C:nucleus"/>
    <property type="evidence" value="ECO:0007669"/>
    <property type="project" value="UniProtKB-SubCell"/>
</dbReference>
<feature type="compositionally biased region" description="Low complexity" evidence="4">
    <location>
        <begin position="86"/>
        <end position="104"/>
    </location>
</feature>
<proteinExistence type="predicted"/>